<dbReference type="eggNOG" id="ENOG502S10K">
    <property type="taxonomic scope" value="Eukaryota"/>
</dbReference>
<dbReference type="Ensembl" id="ENSLACT00000020803.1">
    <property type="protein sequence ID" value="ENSLACP00000020663.1"/>
    <property type="gene ID" value="ENSLACG00000018155.1"/>
</dbReference>
<sequence>DTSTTSKVAYFKRKYAEEEAICKVYHGYFPEHVILPEDRTCILRLSLEKLRFLEDPEMYLRRSVLINNLLKKIHLETEREDDYEYFQETSNHRAVYCDTRKRFKLLMHNRFSNSVYYEDLRSYSVVPYTSGTAVFGLNYSTSHREHCTSSLQYIAN</sequence>
<keyword evidence="3" id="KW-1185">Reference proteome</keyword>
<dbReference type="PANTHER" id="PTHR47888:SF1">
    <property type="entry name" value="SERTA DOMAIN-CONTAINING PROTEIN"/>
    <property type="match status" value="1"/>
</dbReference>
<reference evidence="2" key="3">
    <citation type="submission" date="2025-09" db="UniProtKB">
        <authorList>
            <consortium name="Ensembl"/>
        </authorList>
    </citation>
    <scope>IDENTIFICATION</scope>
</reference>
<dbReference type="AlphaFoldDB" id="H3BFJ2"/>
<dbReference type="Pfam" id="PF06031">
    <property type="entry name" value="SERTA"/>
    <property type="match status" value="1"/>
</dbReference>
<dbReference type="PANTHER" id="PTHR47888">
    <property type="entry name" value="UPF0730 PROTEIN ENCODED BY LINC00643-RELATED"/>
    <property type="match status" value="1"/>
</dbReference>
<dbReference type="PROSITE" id="PS51053">
    <property type="entry name" value="SERTA"/>
    <property type="match status" value="1"/>
</dbReference>
<name>H3BFJ2_LATCH</name>
<protein>
    <recommendedName>
        <fullName evidence="1">SERTA domain-containing protein</fullName>
    </recommendedName>
</protein>
<feature type="domain" description="SERTA" evidence="1">
    <location>
        <begin position="35"/>
        <end position="81"/>
    </location>
</feature>
<dbReference type="Proteomes" id="UP000008672">
    <property type="component" value="Unassembled WGS sequence"/>
</dbReference>
<dbReference type="GeneTree" id="ENSGT00530000063876"/>
<proteinExistence type="predicted"/>
<dbReference type="OMA" id="QGYFPKH"/>
<evidence type="ECO:0000313" key="3">
    <source>
        <dbReference type="Proteomes" id="UP000008672"/>
    </source>
</evidence>
<accession>H3BFJ2</accession>
<dbReference type="InParanoid" id="H3BFJ2"/>
<dbReference type="EMBL" id="AFYH01002384">
    <property type="status" value="NOT_ANNOTATED_CDS"/>
    <property type="molecule type" value="Genomic_DNA"/>
</dbReference>
<dbReference type="Pfam" id="PF15827">
    <property type="entry name" value="UPF0730"/>
    <property type="match status" value="1"/>
</dbReference>
<organism evidence="2 3">
    <name type="scientific">Latimeria chalumnae</name>
    <name type="common">Coelacanth</name>
    <dbReference type="NCBI Taxonomy" id="7897"/>
    <lineage>
        <taxon>Eukaryota</taxon>
        <taxon>Metazoa</taxon>
        <taxon>Chordata</taxon>
        <taxon>Craniata</taxon>
        <taxon>Vertebrata</taxon>
        <taxon>Euteleostomi</taxon>
        <taxon>Coelacanthiformes</taxon>
        <taxon>Coelacanthidae</taxon>
        <taxon>Latimeria</taxon>
    </lineage>
</organism>
<dbReference type="InterPro" id="IPR009263">
    <property type="entry name" value="SERTA_dom"/>
</dbReference>
<evidence type="ECO:0000313" key="2">
    <source>
        <dbReference type="Ensembl" id="ENSLACP00000020663.1"/>
    </source>
</evidence>
<evidence type="ECO:0000259" key="1">
    <source>
        <dbReference type="PROSITE" id="PS51053"/>
    </source>
</evidence>
<reference evidence="3" key="1">
    <citation type="submission" date="2011-08" db="EMBL/GenBank/DDBJ databases">
        <title>The draft genome of Latimeria chalumnae.</title>
        <authorList>
            <person name="Di Palma F."/>
            <person name="Alfoldi J."/>
            <person name="Johnson J."/>
            <person name="Berlin A."/>
            <person name="Gnerre S."/>
            <person name="Jaffe D."/>
            <person name="MacCallum I."/>
            <person name="Young S."/>
            <person name="Walker B.J."/>
            <person name="Lander E."/>
            <person name="Lindblad-Toh K."/>
        </authorList>
    </citation>
    <scope>NUCLEOTIDE SEQUENCE [LARGE SCALE GENOMIC DNA]</scope>
    <source>
        <strain evidence="3">Wild caught</strain>
    </source>
</reference>
<dbReference type="HOGENOM" id="CLU_121005_0_0_1"/>
<reference evidence="2" key="2">
    <citation type="submission" date="2025-08" db="UniProtKB">
        <authorList>
            <consortium name="Ensembl"/>
        </authorList>
    </citation>
    <scope>IDENTIFICATION</scope>
</reference>